<evidence type="ECO:0000313" key="1">
    <source>
        <dbReference type="EMBL" id="KAF5775039.1"/>
    </source>
</evidence>
<protein>
    <submittedName>
        <fullName evidence="1">Uncharacterized protein</fullName>
    </submittedName>
</protein>
<reference evidence="1" key="1">
    <citation type="journal article" date="2017" name="Nature">
        <title>The sunflower genome provides insights into oil metabolism, flowering and Asterid evolution.</title>
        <authorList>
            <person name="Badouin H."/>
            <person name="Gouzy J."/>
            <person name="Grassa C.J."/>
            <person name="Murat F."/>
            <person name="Staton S.E."/>
            <person name="Cottret L."/>
            <person name="Lelandais-Briere C."/>
            <person name="Owens G.L."/>
            <person name="Carrere S."/>
            <person name="Mayjonade B."/>
            <person name="Legrand L."/>
            <person name="Gill N."/>
            <person name="Kane N.C."/>
            <person name="Bowers J.E."/>
            <person name="Hubner S."/>
            <person name="Bellec A."/>
            <person name="Berard A."/>
            <person name="Berges H."/>
            <person name="Blanchet N."/>
            <person name="Boniface M.C."/>
            <person name="Brunel D."/>
            <person name="Catrice O."/>
            <person name="Chaidir N."/>
            <person name="Claudel C."/>
            <person name="Donnadieu C."/>
            <person name="Faraut T."/>
            <person name="Fievet G."/>
            <person name="Helmstetter N."/>
            <person name="King M."/>
            <person name="Knapp S.J."/>
            <person name="Lai Z."/>
            <person name="Le Paslier M.C."/>
            <person name="Lippi Y."/>
            <person name="Lorenzon L."/>
            <person name="Mandel J.R."/>
            <person name="Marage G."/>
            <person name="Marchand G."/>
            <person name="Marquand E."/>
            <person name="Bret-Mestries E."/>
            <person name="Morien E."/>
            <person name="Nambeesan S."/>
            <person name="Nguyen T."/>
            <person name="Pegot-Espagnet P."/>
            <person name="Pouilly N."/>
            <person name="Raftis F."/>
            <person name="Sallet E."/>
            <person name="Schiex T."/>
            <person name="Thomas J."/>
            <person name="Vandecasteele C."/>
            <person name="Vares D."/>
            <person name="Vear F."/>
            <person name="Vautrin S."/>
            <person name="Crespi M."/>
            <person name="Mangin B."/>
            <person name="Burke J.M."/>
            <person name="Salse J."/>
            <person name="Munos S."/>
            <person name="Vincourt P."/>
            <person name="Rieseberg L.H."/>
            <person name="Langlade N.B."/>
        </authorList>
    </citation>
    <scope>NUCLEOTIDE SEQUENCE</scope>
    <source>
        <tissue evidence="1">Leaves</tissue>
    </source>
</reference>
<dbReference type="AlphaFoldDB" id="A0A9K3EN78"/>
<name>A0A9K3EN78_HELAN</name>
<dbReference type="EMBL" id="MNCJ02000328">
    <property type="protein sequence ID" value="KAF5775039.1"/>
    <property type="molecule type" value="Genomic_DNA"/>
</dbReference>
<accession>A0A9K3EN78</accession>
<proteinExistence type="predicted"/>
<sequence>MERCVTRSYCEHDIVLDVCDLKISSRTSVYYNINLIWHNELRADYMCIMAWLSHHHNVHRVFGLRELHMGCRRAYYTKITLWTTY</sequence>
<dbReference type="Gramene" id="mRNA:HanXRQr2_Chr13g0607591">
    <property type="protein sequence ID" value="CDS:HanXRQr2_Chr13g0607591.1"/>
    <property type="gene ID" value="HanXRQr2_Chr13g0607591"/>
</dbReference>
<reference evidence="1" key="2">
    <citation type="submission" date="2020-06" db="EMBL/GenBank/DDBJ databases">
        <title>Helianthus annuus Genome sequencing and assembly Release 2.</title>
        <authorList>
            <person name="Gouzy J."/>
            <person name="Langlade N."/>
            <person name="Munos S."/>
        </authorList>
    </citation>
    <scope>NUCLEOTIDE SEQUENCE</scope>
    <source>
        <tissue evidence="1">Leaves</tissue>
    </source>
</reference>
<gene>
    <name evidence="1" type="ORF">HanXRQr2_Chr13g0607591</name>
</gene>
<keyword evidence="2" id="KW-1185">Reference proteome</keyword>
<organism evidence="1 2">
    <name type="scientific">Helianthus annuus</name>
    <name type="common">Common sunflower</name>
    <dbReference type="NCBI Taxonomy" id="4232"/>
    <lineage>
        <taxon>Eukaryota</taxon>
        <taxon>Viridiplantae</taxon>
        <taxon>Streptophyta</taxon>
        <taxon>Embryophyta</taxon>
        <taxon>Tracheophyta</taxon>
        <taxon>Spermatophyta</taxon>
        <taxon>Magnoliopsida</taxon>
        <taxon>eudicotyledons</taxon>
        <taxon>Gunneridae</taxon>
        <taxon>Pentapetalae</taxon>
        <taxon>asterids</taxon>
        <taxon>campanulids</taxon>
        <taxon>Asterales</taxon>
        <taxon>Asteraceae</taxon>
        <taxon>Asteroideae</taxon>
        <taxon>Heliantheae alliance</taxon>
        <taxon>Heliantheae</taxon>
        <taxon>Helianthus</taxon>
    </lineage>
</organism>
<comment type="caution">
    <text evidence="1">The sequence shown here is derived from an EMBL/GenBank/DDBJ whole genome shotgun (WGS) entry which is preliminary data.</text>
</comment>
<dbReference type="Proteomes" id="UP000215914">
    <property type="component" value="Unassembled WGS sequence"/>
</dbReference>
<evidence type="ECO:0000313" key="2">
    <source>
        <dbReference type="Proteomes" id="UP000215914"/>
    </source>
</evidence>